<protein>
    <submittedName>
        <fullName evidence="1">Uncharacterized protein</fullName>
    </submittedName>
</protein>
<dbReference type="OrthoDB" id="2669721at2759"/>
<organism evidence="1 2">
    <name type="scientific">Coniophora puteana (strain RWD-64-598)</name>
    <name type="common">Brown rot fungus</name>
    <dbReference type="NCBI Taxonomy" id="741705"/>
    <lineage>
        <taxon>Eukaryota</taxon>
        <taxon>Fungi</taxon>
        <taxon>Dikarya</taxon>
        <taxon>Basidiomycota</taxon>
        <taxon>Agaricomycotina</taxon>
        <taxon>Agaricomycetes</taxon>
        <taxon>Agaricomycetidae</taxon>
        <taxon>Boletales</taxon>
        <taxon>Coniophorineae</taxon>
        <taxon>Coniophoraceae</taxon>
        <taxon>Coniophora</taxon>
    </lineage>
</organism>
<proteinExistence type="predicted"/>
<dbReference type="PANTHER" id="PTHR46579">
    <property type="entry name" value="F5/8 TYPE C DOMAIN-CONTAINING PROTEIN-RELATED"/>
    <property type="match status" value="1"/>
</dbReference>
<dbReference type="InterPro" id="IPR004242">
    <property type="entry name" value="Transposase_21"/>
</dbReference>
<dbReference type="GeneID" id="19208591"/>
<gene>
    <name evidence="1" type="ORF">CONPUDRAFT_67828</name>
</gene>
<keyword evidence="2" id="KW-1185">Reference proteome</keyword>
<dbReference type="Proteomes" id="UP000053558">
    <property type="component" value="Unassembled WGS sequence"/>
</dbReference>
<dbReference type="Pfam" id="PF02992">
    <property type="entry name" value="Transposase_21"/>
    <property type="match status" value="1"/>
</dbReference>
<dbReference type="PANTHER" id="PTHR46579:SF1">
    <property type="entry name" value="F5_8 TYPE C DOMAIN-CONTAINING PROTEIN"/>
    <property type="match status" value="1"/>
</dbReference>
<evidence type="ECO:0000313" key="2">
    <source>
        <dbReference type="Proteomes" id="UP000053558"/>
    </source>
</evidence>
<dbReference type="KEGG" id="cput:CONPUDRAFT_67828"/>
<reference evidence="2" key="1">
    <citation type="journal article" date="2012" name="Science">
        <title>The Paleozoic origin of enzymatic lignin decomposition reconstructed from 31 fungal genomes.</title>
        <authorList>
            <person name="Floudas D."/>
            <person name="Binder M."/>
            <person name="Riley R."/>
            <person name="Barry K."/>
            <person name="Blanchette R.A."/>
            <person name="Henrissat B."/>
            <person name="Martinez A.T."/>
            <person name="Otillar R."/>
            <person name="Spatafora J.W."/>
            <person name="Yadav J.S."/>
            <person name="Aerts A."/>
            <person name="Benoit I."/>
            <person name="Boyd A."/>
            <person name="Carlson A."/>
            <person name="Copeland A."/>
            <person name="Coutinho P.M."/>
            <person name="de Vries R.P."/>
            <person name="Ferreira P."/>
            <person name="Findley K."/>
            <person name="Foster B."/>
            <person name="Gaskell J."/>
            <person name="Glotzer D."/>
            <person name="Gorecki P."/>
            <person name="Heitman J."/>
            <person name="Hesse C."/>
            <person name="Hori C."/>
            <person name="Igarashi K."/>
            <person name="Jurgens J.A."/>
            <person name="Kallen N."/>
            <person name="Kersten P."/>
            <person name="Kohler A."/>
            <person name="Kuees U."/>
            <person name="Kumar T.K.A."/>
            <person name="Kuo A."/>
            <person name="LaButti K."/>
            <person name="Larrondo L.F."/>
            <person name="Lindquist E."/>
            <person name="Ling A."/>
            <person name="Lombard V."/>
            <person name="Lucas S."/>
            <person name="Lundell T."/>
            <person name="Martin R."/>
            <person name="McLaughlin D.J."/>
            <person name="Morgenstern I."/>
            <person name="Morin E."/>
            <person name="Murat C."/>
            <person name="Nagy L.G."/>
            <person name="Nolan M."/>
            <person name="Ohm R.A."/>
            <person name="Patyshakuliyeva A."/>
            <person name="Rokas A."/>
            <person name="Ruiz-Duenas F.J."/>
            <person name="Sabat G."/>
            <person name="Salamov A."/>
            <person name="Samejima M."/>
            <person name="Schmutz J."/>
            <person name="Slot J.C."/>
            <person name="St John F."/>
            <person name="Stenlid J."/>
            <person name="Sun H."/>
            <person name="Sun S."/>
            <person name="Syed K."/>
            <person name="Tsang A."/>
            <person name="Wiebenga A."/>
            <person name="Young D."/>
            <person name="Pisabarro A."/>
            <person name="Eastwood D.C."/>
            <person name="Martin F."/>
            <person name="Cullen D."/>
            <person name="Grigoriev I.V."/>
            <person name="Hibbett D.S."/>
        </authorList>
    </citation>
    <scope>NUCLEOTIDE SEQUENCE [LARGE SCALE GENOMIC DNA]</scope>
    <source>
        <strain evidence="2">RWD-64-598 SS2</strain>
    </source>
</reference>
<accession>R7SES2</accession>
<evidence type="ECO:0000313" key="1">
    <source>
        <dbReference type="EMBL" id="EIW74217.1"/>
    </source>
</evidence>
<dbReference type="eggNOG" id="ENOG502SH1N">
    <property type="taxonomic scope" value="Eukaryota"/>
</dbReference>
<dbReference type="OMA" id="IFMESAT"/>
<name>R7SES2_CONPW</name>
<dbReference type="RefSeq" id="XP_007775528.1">
    <property type="nucleotide sequence ID" value="XM_007777338.1"/>
</dbReference>
<sequence>MGWTEDELEELWRLTHLSDLIDALSYINILRSASLDDQYSRMLSDETRYRLKHPLHEPEDLGDPDIQLCMELFFSNISESAYKSVCNAIKRRHPNTEVYSPYVIKRKVEELSGVEPLRSDMCLNTCMAFTGHNAELTACIRCHEPRYDAKRSRVAKKNIPQQTFVTLPIGPQLQALYRNPRQAQRMRYRETKTNRVFHRINIEGRQIDVYEDIFDGDQYIQAVRDGRIRPGDPVLMFSIDGAQLYECKQSDCWIYIWVVFDHAPDARYKKKYVLPGAVIPGPRKPKNLDSFLFPGFHHLAAIQRDGLGIWDASTDVEYTSHPFFFIGTADGPGMALLCGLAGHHGRKGCRLLCGFPGRHTQRSGHYYPAIYRPNFRSNVQGSMHDDFDINNLPPAGSDDYHANVERLSRCRTVGEYEEMRKETGITKPSIFIGFADNRVLRVPFCFGSDCMHVWSFNVGDEMVPLWMGTFASKGGDDPTQWPWAVLIDKDAWTRHGALVADATPFLPNSFDKPPRNIAERMHSGYKAWEWILYLYYICPALLLGVLPEPYFSHFCRLVRSVRILGQYKITREQLEDARTNLLRFVDDFEKLYVNSRPERLHFVRPWLHTLTHLVGETENKGPPICSSQWTMERMIGSLGREIRSQSSPYANLSQRATLRCQMNALSVMYDFLDQDTPQDTIPKGAIIPCAGYVLLPKRDSTPTPVGQVEGQAIYLGMRERNIPVAQRPRVLKWSRLRLPNGQVARSLWKESMMTRRTRMSRNVKIQINRSIRFAEVYYYFQAGDNKTFALVSLYGTPNEQIYQQSLGTVIACPYRGNADLRVIEITDIKSVVAMVLHKFPTYDVPLFYMIERPGLDIALLTGDGDVLADSDVDSM</sequence>
<dbReference type="AlphaFoldDB" id="R7SES2"/>
<dbReference type="EMBL" id="JH711593">
    <property type="protein sequence ID" value="EIW74217.1"/>
    <property type="molecule type" value="Genomic_DNA"/>
</dbReference>